<proteinExistence type="predicted"/>
<dbReference type="PANTHER" id="PTHR31115">
    <property type="entry name" value="OS05G0107300 PROTEIN"/>
    <property type="match status" value="1"/>
</dbReference>
<dbReference type="OrthoDB" id="1915143at2759"/>
<name>A0A2Z7D863_9LAMI</name>
<reference evidence="2 3" key="1">
    <citation type="journal article" date="2015" name="Proc. Natl. Acad. Sci. U.S.A.">
        <title>The resurrection genome of Boea hygrometrica: A blueprint for survival of dehydration.</title>
        <authorList>
            <person name="Xiao L."/>
            <person name="Yang G."/>
            <person name="Zhang L."/>
            <person name="Yang X."/>
            <person name="Zhao S."/>
            <person name="Ji Z."/>
            <person name="Zhou Q."/>
            <person name="Hu M."/>
            <person name="Wang Y."/>
            <person name="Chen M."/>
            <person name="Xu Y."/>
            <person name="Jin H."/>
            <person name="Xiao X."/>
            <person name="Hu G."/>
            <person name="Bao F."/>
            <person name="Hu Y."/>
            <person name="Wan P."/>
            <person name="Li L."/>
            <person name="Deng X."/>
            <person name="Kuang T."/>
            <person name="Xiang C."/>
            <person name="Zhu J.K."/>
            <person name="Oliver M.J."/>
            <person name="He Y."/>
        </authorList>
    </citation>
    <scope>NUCLEOTIDE SEQUENCE [LARGE SCALE GENOMIC DNA]</scope>
    <source>
        <strain evidence="3">cv. XS01</strain>
    </source>
</reference>
<feature type="compositionally biased region" description="Polar residues" evidence="1">
    <location>
        <begin position="436"/>
        <end position="446"/>
    </location>
</feature>
<gene>
    <name evidence="2" type="ORF">F511_06757</name>
</gene>
<feature type="compositionally biased region" description="Polar residues" evidence="1">
    <location>
        <begin position="171"/>
        <end position="193"/>
    </location>
</feature>
<keyword evidence="3" id="KW-1185">Reference proteome</keyword>
<feature type="region of interest" description="Disordered" evidence="1">
    <location>
        <begin position="1111"/>
        <end position="1162"/>
    </location>
</feature>
<sequence length="1281" mass="139834">MAGHARYELTSASPDSSFSGNYQNGQRSYSGPALDRSSSFREGAETRMFGFGKATPRGNASSSEMPALSQCLMLDPVVIGDKKLAHSVELRRVLGFSVGSSSEDNPFGAAYPKNLSPSAVEELKRLRISVADSCVKASGRAKRFDEHLNKLHKYIDAVTCKKQQRLELMTNERSSGSTLKIGSQMHRNPSELGNQKLDDRPKNVVLNKRMRSSVTETWAESRNNGLPRSSLVAKERELVKYNNIEPDMAEEKIRRLPASGEGWDKRMKRKRSVGAVFSRSIDSDGEVKRPMHHKLASDSSLQASDSNIGFRSGVSSGSKKVDSTSPGGSNARAAIKNDQEKSALSKDFAIGQNKERAFGKGNLKLNNREDNTNCPSPTVKGKASRAPRSGSSISTNSATNLPRVPGTLESWEQPQGVSKAPSVAGVNNRKRAMPAGSSSPPITQWGGQRPNKISRTRRTNLMPVNHDEVQMPSEACSPSSFGPRSSTAATNASLLSKGASNGNQNFKAKSESVTSPSRLSNSDESGSIENRNKERGIGNGGMDEKAANAGMNVMPSVIPVEKNKNIVKKENGDGVRRQERSGRVSPFSRESISPLREKVDNVIPIKPVRNVRSGSDKNGSKSGRRLKKLSDRRGFPRPGHLGNGGSPDCSGESEDDHEELLEAANLGYNSSLDACSSEFWKTVEPLFASMSEEEKSYFLQDRFGQEETYASDVFSCERNRHIKNEIGSKDSLDNAEFVQQFQNPSLFECPSAQKEYEISTPFYQRVLSALIVEVDIEESEETGFGRPRCSVNDSCLFIGNESKRMDMLEYCEPVLGSQTQNALTAFPCNGNTDFNSRPSARDHLCNGELFQRDGEYLHSDIEVSVRFTRGNYIPQKFPANNCDIPPITCAYEQMSIDEKIVLELQSIGLLESIPDLDDKEDEPINQDIVHLERGLHEKTGKKKMSLDKICKAVQEAKNDGRCEPEQVAMDKLVELAYKKLLATKGSFASKHGIAKVSKQFALAFVKRSLARCRMFEDSGTSCFSEPPLREIIHATPPRFNESEALCNLGVAKDYSFDGYADGNSSGAFASLTHQSDHAFAKKGPVSNRGKKKEVLLDDVVGGAAFRATPALGSLGGAKGKRSERDRDRDASTRNTVAKAGRSSMASSKGDQKTKSKPKQKTAQLCTSGNGFVNKLTDATNLVCTSASGSGDSANDIGNRKRDIRFKPTGNIPPNSSKETKGSVDATNLALNDMNGMEDLGIDSEVGVPQDFNSWFSFEVEAGQEHDFIGLPTPMDELADIF</sequence>
<feature type="compositionally biased region" description="Polar residues" evidence="1">
    <location>
        <begin position="498"/>
        <end position="529"/>
    </location>
</feature>
<evidence type="ECO:0000313" key="3">
    <source>
        <dbReference type="Proteomes" id="UP000250235"/>
    </source>
</evidence>
<feature type="compositionally biased region" description="Low complexity" evidence="1">
    <location>
        <begin position="297"/>
        <end position="318"/>
    </location>
</feature>
<dbReference type="PANTHER" id="PTHR31115:SF2">
    <property type="entry name" value="OS05G0107300 PROTEIN"/>
    <property type="match status" value="1"/>
</dbReference>
<protein>
    <submittedName>
        <fullName evidence="2">Uncharacterized protein</fullName>
    </submittedName>
</protein>
<feature type="compositionally biased region" description="Basic and acidic residues" evidence="1">
    <location>
        <begin position="1120"/>
        <end position="1131"/>
    </location>
</feature>
<evidence type="ECO:0000256" key="1">
    <source>
        <dbReference type="SAM" id="MobiDB-lite"/>
    </source>
</evidence>
<feature type="compositionally biased region" description="Basic and acidic residues" evidence="1">
    <location>
        <begin position="335"/>
        <end position="344"/>
    </location>
</feature>
<evidence type="ECO:0000313" key="2">
    <source>
        <dbReference type="EMBL" id="KZV55280.1"/>
    </source>
</evidence>
<feature type="region of interest" description="Disordered" evidence="1">
    <location>
        <begin position="1187"/>
        <end position="1223"/>
    </location>
</feature>
<dbReference type="EMBL" id="KQ988979">
    <property type="protein sequence ID" value="KZV55280.1"/>
    <property type="molecule type" value="Genomic_DNA"/>
</dbReference>
<feature type="compositionally biased region" description="Low complexity" evidence="1">
    <location>
        <begin position="485"/>
        <end position="496"/>
    </location>
</feature>
<accession>A0A2Z7D863</accession>
<feature type="region of interest" description="Disordered" evidence="1">
    <location>
        <begin position="284"/>
        <end position="592"/>
    </location>
</feature>
<feature type="compositionally biased region" description="Polar residues" evidence="1">
    <location>
        <begin position="389"/>
        <end position="400"/>
    </location>
</feature>
<feature type="region of interest" description="Disordered" evidence="1">
    <location>
        <begin position="1"/>
        <end position="37"/>
    </location>
</feature>
<feature type="region of interest" description="Disordered" evidence="1">
    <location>
        <begin position="171"/>
        <end position="198"/>
    </location>
</feature>
<dbReference type="Proteomes" id="UP000250235">
    <property type="component" value="Unassembled WGS sequence"/>
</dbReference>
<feature type="region of interest" description="Disordered" evidence="1">
    <location>
        <begin position="606"/>
        <end position="657"/>
    </location>
</feature>
<organism evidence="2 3">
    <name type="scientific">Dorcoceras hygrometricum</name>
    <dbReference type="NCBI Taxonomy" id="472368"/>
    <lineage>
        <taxon>Eukaryota</taxon>
        <taxon>Viridiplantae</taxon>
        <taxon>Streptophyta</taxon>
        <taxon>Embryophyta</taxon>
        <taxon>Tracheophyta</taxon>
        <taxon>Spermatophyta</taxon>
        <taxon>Magnoliopsida</taxon>
        <taxon>eudicotyledons</taxon>
        <taxon>Gunneridae</taxon>
        <taxon>Pentapetalae</taxon>
        <taxon>asterids</taxon>
        <taxon>lamiids</taxon>
        <taxon>Lamiales</taxon>
        <taxon>Gesneriaceae</taxon>
        <taxon>Didymocarpoideae</taxon>
        <taxon>Trichosporeae</taxon>
        <taxon>Loxocarpinae</taxon>
        <taxon>Dorcoceras</taxon>
    </lineage>
</organism>
<feature type="compositionally biased region" description="Basic and acidic residues" evidence="1">
    <location>
        <begin position="561"/>
        <end position="582"/>
    </location>
</feature>
<feature type="compositionally biased region" description="Basic and acidic residues" evidence="1">
    <location>
        <begin position="530"/>
        <end position="546"/>
    </location>
</feature>
<feature type="compositionally biased region" description="Polar residues" evidence="1">
    <location>
        <begin position="10"/>
        <end position="29"/>
    </location>
</feature>